<dbReference type="AlphaFoldDB" id="A0A1C3EPT8"/>
<reference evidence="2 3" key="1">
    <citation type="submission" date="2016-05" db="EMBL/GenBank/DDBJ databases">
        <title>Genomic Taxonomy of the Vibrionaceae.</title>
        <authorList>
            <person name="Gomez-Gil B."/>
            <person name="Enciso-Ibarra J."/>
        </authorList>
    </citation>
    <scope>NUCLEOTIDE SEQUENCE [LARGE SCALE GENOMIC DNA]</scope>
    <source>
        <strain evidence="2 3">CAIM 1920</strain>
    </source>
</reference>
<dbReference type="Pfam" id="PF04940">
    <property type="entry name" value="BLUF"/>
    <property type="match status" value="1"/>
</dbReference>
<comment type="caution">
    <text evidence="2">The sequence shown here is derived from an EMBL/GenBank/DDBJ whole genome shotgun (WGS) entry which is preliminary data.</text>
</comment>
<dbReference type="OrthoDB" id="557705at2"/>
<name>A0A1C3EPT8_9GAMM</name>
<evidence type="ECO:0000259" key="1">
    <source>
        <dbReference type="PROSITE" id="PS50925"/>
    </source>
</evidence>
<proteinExistence type="predicted"/>
<organism evidence="2 3">
    <name type="scientific">Veronia pacifica</name>
    <dbReference type="NCBI Taxonomy" id="1080227"/>
    <lineage>
        <taxon>Bacteria</taxon>
        <taxon>Pseudomonadati</taxon>
        <taxon>Pseudomonadota</taxon>
        <taxon>Gammaproteobacteria</taxon>
        <taxon>Vibrionales</taxon>
        <taxon>Vibrionaceae</taxon>
        <taxon>Veronia</taxon>
    </lineage>
</organism>
<dbReference type="SUPFAM" id="SSF54975">
    <property type="entry name" value="Acylphosphatase/BLUF domain-like"/>
    <property type="match status" value="1"/>
</dbReference>
<dbReference type="InterPro" id="IPR036046">
    <property type="entry name" value="Acylphosphatase-like_dom_sf"/>
</dbReference>
<dbReference type="Gene3D" id="3.30.70.100">
    <property type="match status" value="1"/>
</dbReference>
<dbReference type="GO" id="GO:0071949">
    <property type="term" value="F:FAD binding"/>
    <property type="evidence" value="ECO:0007669"/>
    <property type="project" value="InterPro"/>
</dbReference>
<accession>A0A1C3EPT8</accession>
<sequence length="136" mass="15646">MKNDLTQIIYISSAEHPFSDRELDELLEDIRQRNQSTGVTGMLLYRDGDFIQAIEGPNDHLVCLYEKICRDNRHYGVREMSKLAISERAFDATPMAFHHIQDNDPRLSQHQSFFSDDPSVTFDPGEALSLLLAFKK</sequence>
<evidence type="ECO:0000313" key="3">
    <source>
        <dbReference type="Proteomes" id="UP000094936"/>
    </source>
</evidence>
<evidence type="ECO:0000313" key="2">
    <source>
        <dbReference type="EMBL" id="ODA35209.1"/>
    </source>
</evidence>
<dbReference type="SMART" id="SM01034">
    <property type="entry name" value="BLUF"/>
    <property type="match status" value="1"/>
</dbReference>
<dbReference type="EMBL" id="LYBM01000005">
    <property type="protein sequence ID" value="ODA35209.1"/>
    <property type="molecule type" value="Genomic_DNA"/>
</dbReference>
<gene>
    <name evidence="2" type="ORF">A8L45_04665</name>
</gene>
<protein>
    <submittedName>
        <fullName evidence="2">BLUF domain protein</fullName>
    </submittedName>
</protein>
<dbReference type="Proteomes" id="UP000094936">
    <property type="component" value="Unassembled WGS sequence"/>
</dbReference>
<dbReference type="STRING" id="1080227.A8L45_04665"/>
<dbReference type="InterPro" id="IPR007024">
    <property type="entry name" value="BLUF_domain"/>
</dbReference>
<keyword evidence="3" id="KW-1185">Reference proteome</keyword>
<feature type="domain" description="BLUF" evidence="1">
    <location>
        <begin position="5"/>
        <end position="96"/>
    </location>
</feature>
<dbReference type="RefSeq" id="WP_068899742.1">
    <property type="nucleotide sequence ID" value="NZ_JBHUIF010000033.1"/>
</dbReference>
<dbReference type="PROSITE" id="PS50925">
    <property type="entry name" value="BLUF"/>
    <property type="match status" value="1"/>
</dbReference>
<dbReference type="GO" id="GO:0009882">
    <property type="term" value="F:blue light photoreceptor activity"/>
    <property type="evidence" value="ECO:0007669"/>
    <property type="project" value="InterPro"/>
</dbReference>